<dbReference type="GO" id="GO:0000155">
    <property type="term" value="F:phosphorelay sensor kinase activity"/>
    <property type="evidence" value="ECO:0007669"/>
    <property type="project" value="InterPro"/>
</dbReference>
<keyword evidence="7" id="KW-0067">ATP-binding</keyword>
<reference evidence="10 11" key="1">
    <citation type="submission" date="2015-09" db="EMBL/GenBank/DDBJ databases">
        <authorList>
            <consortium name="Pathogen Informatics"/>
        </authorList>
    </citation>
    <scope>NUCLEOTIDE SEQUENCE [LARGE SCALE GENOMIC DNA]</scope>
    <source>
        <strain evidence="10 11">2789STDY5834876</strain>
    </source>
</reference>
<dbReference type="InterPro" id="IPR003594">
    <property type="entry name" value="HATPase_dom"/>
</dbReference>
<dbReference type="InterPro" id="IPR036097">
    <property type="entry name" value="HisK_dim/P_sf"/>
</dbReference>
<feature type="domain" description="Histidine kinase" evidence="9">
    <location>
        <begin position="37"/>
        <end position="243"/>
    </location>
</feature>
<keyword evidence="8" id="KW-0902">Two-component regulatory system</keyword>
<dbReference type="PANTHER" id="PTHR43065">
    <property type="entry name" value="SENSOR HISTIDINE KINASE"/>
    <property type="match status" value="1"/>
</dbReference>
<keyword evidence="5" id="KW-0547">Nucleotide-binding</keyword>
<dbReference type="InterPro" id="IPR003661">
    <property type="entry name" value="HisK_dim/P_dom"/>
</dbReference>
<dbReference type="EC" id="2.7.13.3" evidence="2"/>
<organism evidence="10 11">
    <name type="scientific">Faecalicatena contorta</name>
    <dbReference type="NCBI Taxonomy" id="39482"/>
    <lineage>
        <taxon>Bacteria</taxon>
        <taxon>Bacillati</taxon>
        <taxon>Bacillota</taxon>
        <taxon>Clostridia</taxon>
        <taxon>Lachnospirales</taxon>
        <taxon>Lachnospiraceae</taxon>
        <taxon>Faecalicatena</taxon>
    </lineage>
</organism>
<dbReference type="SUPFAM" id="SSF47384">
    <property type="entry name" value="Homodimeric domain of signal transducing histidine kinase"/>
    <property type="match status" value="1"/>
</dbReference>
<sequence>MLHNVDINKMNTLMEENHDAKQIISQLLENHHETVSAIAHEIRNPLTLVSSSLQVMEIQHPEVRDFPHWRQTIDDVEFMCQLLNELSTFNNGDTLHYSVFSIERLLKNIAVSFAISIDSEDSDIEFTSSIPTGLGDYTGDKVKLEEVFLNLLRNAKESITGEGRIHFSASRHNDALTIQCKDTGCGIAEEIIDYIFEPFKTYKEGGTGLGLSLSKRIIESHGGSISVDSKVDEGSTFTIILPI</sequence>
<evidence type="ECO:0000256" key="4">
    <source>
        <dbReference type="ARBA" id="ARBA00022679"/>
    </source>
</evidence>
<evidence type="ECO:0000256" key="1">
    <source>
        <dbReference type="ARBA" id="ARBA00000085"/>
    </source>
</evidence>
<evidence type="ECO:0000259" key="9">
    <source>
        <dbReference type="PROSITE" id="PS50109"/>
    </source>
</evidence>
<protein>
    <recommendedName>
        <fullName evidence="2">histidine kinase</fullName>
        <ecNumber evidence="2">2.7.13.3</ecNumber>
    </recommendedName>
</protein>
<comment type="catalytic activity">
    <reaction evidence="1">
        <text>ATP + protein L-histidine = ADP + protein N-phospho-L-histidine.</text>
        <dbReference type="EC" id="2.7.13.3"/>
    </reaction>
</comment>
<dbReference type="PRINTS" id="PR00344">
    <property type="entry name" value="BCTRLSENSOR"/>
</dbReference>
<dbReference type="SUPFAM" id="SSF55874">
    <property type="entry name" value="ATPase domain of HSP90 chaperone/DNA topoisomerase II/histidine kinase"/>
    <property type="match status" value="1"/>
</dbReference>
<gene>
    <name evidence="10" type="primary">kinD</name>
    <name evidence="10" type="ORF">ERS852491_03432</name>
</gene>
<dbReference type="InterPro" id="IPR005467">
    <property type="entry name" value="His_kinase_dom"/>
</dbReference>
<dbReference type="STRING" id="39482.ERS852491_03432"/>
<evidence type="ECO:0000256" key="7">
    <source>
        <dbReference type="ARBA" id="ARBA00022840"/>
    </source>
</evidence>
<dbReference type="Pfam" id="PF02518">
    <property type="entry name" value="HATPase_c"/>
    <property type="match status" value="1"/>
</dbReference>
<dbReference type="Proteomes" id="UP000095544">
    <property type="component" value="Unassembled WGS sequence"/>
</dbReference>
<dbReference type="EMBL" id="CYZU01000037">
    <property type="protein sequence ID" value="CUO82778.1"/>
    <property type="molecule type" value="Genomic_DNA"/>
</dbReference>
<evidence type="ECO:0000256" key="5">
    <source>
        <dbReference type="ARBA" id="ARBA00022741"/>
    </source>
</evidence>
<dbReference type="CDD" id="cd00082">
    <property type="entry name" value="HisKA"/>
    <property type="match status" value="1"/>
</dbReference>
<dbReference type="PANTHER" id="PTHR43065:SF10">
    <property type="entry name" value="PEROXIDE STRESS-ACTIVATED HISTIDINE KINASE MAK3"/>
    <property type="match status" value="1"/>
</dbReference>
<evidence type="ECO:0000256" key="6">
    <source>
        <dbReference type="ARBA" id="ARBA00022777"/>
    </source>
</evidence>
<evidence type="ECO:0000256" key="8">
    <source>
        <dbReference type="ARBA" id="ARBA00023012"/>
    </source>
</evidence>
<keyword evidence="3" id="KW-0597">Phosphoprotein</keyword>
<accession>A0A174IBM1</accession>
<keyword evidence="6 10" id="KW-0418">Kinase</keyword>
<keyword evidence="4 10" id="KW-0808">Transferase</keyword>
<dbReference type="Gene3D" id="1.10.287.130">
    <property type="match status" value="1"/>
</dbReference>
<evidence type="ECO:0000313" key="11">
    <source>
        <dbReference type="Proteomes" id="UP000095544"/>
    </source>
</evidence>
<dbReference type="InterPro" id="IPR004358">
    <property type="entry name" value="Sig_transdc_His_kin-like_C"/>
</dbReference>
<dbReference type="InterPro" id="IPR036890">
    <property type="entry name" value="HATPase_C_sf"/>
</dbReference>
<evidence type="ECO:0000256" key="2">
    <source>
        <dbReference type="ARBA" id="ARBA00012438"/>
    </source>
</evidence>
<dbReference type="Gene3D" id="3.30.565.10">
    <property type="entry name" value="Histidine kinase-like ATPase, C-terminal domain"/>
    <property type="match status" value="1"/>
</dbReference>
<evidence type="ECO:0000313" key="10">
    <source>
        <dbReference type="EMBL" id="CUO82778.1"/>
    </source>
</evidence>
<dbReference type="RefSeq" id="WP_055154410.1">
    <property type="nucleotide sequence ID" value="NZ_CYZU01000037.1"/>
</dbReference>
<dbReference type="SMART" id="SM00387">
    <property type="entry name" value="HATPase_c"/>
    <property type="match status" value="1"/>
</dbReference>
<dbReference type="PROSITE" id="PS50109">
    <property type="entry name" value="HIS_KIN"/>
    <property type="match status" value="1"/>
</dbReference>
<proteinExistence type="predicted"/>
<evidence type="ECO:0000256" key="3">
    <source>
        <dbReference type="ARBA" id="ARBA00022553"/>
    </source>
</evidence>
<dbReference type="GO" id="GO:0005524">
    <property type="term" value="F:ATP binding"/>
    <property type="evidence" value="ECO:0007669"/>
    <property type="project" value="UniProtKB-KW"/>
</dbReference>
<dbReference type="OrthoDB" id="9815750at2"/>
<dbReference type="AlphaFoldDB" id="A0A174IBM1"/>
<name>A0A174IBM1_9FIRM</name>